<organism evidence="2 3">
    <name type="scientific">Glycomyces harbinensis</name>
    <dbReference type="NCBI Taxonomy" id="58114"/>
    <lineage>
        <taxon>Bacteria</taxon>
        <taxon>Bacillati</taxon>
        <taxon>Actinomycetota</taxon>
        <taxon>Actinomycetes</taxon>
        <taxon>Glycomycetales</taxon>
        <taxon>Glycomycetaceae</taxon>
        <taxon>Glycomyces</taxon>
    </lineage>
</organism>
<feature type="transmembrane region" description="Helical" evidence="1">
    <location>
        <begin position="169"/>
        <end position="190"/>
    </location>
</feature>
<feature type="transmembrane region" description="Helical" evidence="1">
    <location>
        <begin position="120"/>
        <end position="149"/>
    </location>
</feature>
<dbReference type="GO" id="GO:0140359">
    <property type="term" value="F:ABC-type transporter activity"/>
    <property type="evidence" value="ECO:0007669"/>
    <property type="project" value="InterPro"/>
</dbReference>
<keyword evidence="1" id="KW-0472">Membrane</keyword>
<evidence type="ECO:0000256" key="1">
    <source>
        <dbReference type="SAM" id="Phobius"/>
    </source>
</evidence>
<dbReference type="AlphaFoldDB" id="A0A1G6RL66"/>
<keyword evidence="1" id="KW-1133">Transmembrane helix</keyword>
<dbReference type="PANTHER" id="PTHR37305">
    <property type="entry name" value="INTEGRAL MEMBRANE PROTEIN-RELATED"/>
    <property type="match status" value="1"/>
</dbReference>
<evidence type="ECO:0000313" key="2">
    <source>
        <dbReference type="EMBL" id="SDD05143.1"/>
    </source>
</evidence>
<protein>
    <submittedName>
        <fullName evidence="2">ABC-2 family transporter protein</fullName>
    </submittedName>
</protein>
<dbReference type="Proteomes" id="UP000198949">
    <property type="component" value="Unassembled WGS sequence"/>
</dbReference>
<keyword evidence="1" id="KW-0812">Transmembrane</keyword>
<dbReference type="OrthoDB" id="3297477at2"/>
<name>A0A1G6RL66_9ACTN</name>
<feature type="transmembrane region" description="Helical" evidence="1">
    <location>
        <begin position="74"/>
        <end position="99"/>
    </location>
</feature>
<feature type="transmembrane region" description="Helical" evidence="1">
    <location>
        <begin position="41"/>
        <end position="62"/>
    </location>
</feature>
<dbReference type="Pfam" id="PF12679">
    <property type="entry name" value="ABC2_membrane_2"/>
    <property type="match status" value="1"/>
</dbReference>
<dbReference type="GO" id="GO:0005886">
    <property type="term" value="C:plasma membrane"/>
    <property type="evidence" value="ECO:0007669"/>
    <property type="project" value="UniProtKB-SubCell"/>
</dbReference>
<dbReference type="PANTHER" id="PTHR37305:SF1">
    <property type="entry name" value="MEMBRANE PROTEIN"/>
    <property type="match status" value="1"/>
</dbReference>
<keyword evidence="3" id="KW-1185">Reference proteome</keyword>
<feature type="transmembrane region" description="Helical" evidence="1">
    <location>
        <begin position="250"/>
        <end position="268"/>
    </location>
</feature>
<evidence type="ECO:0000313" key="3">
    <source>
        <dbReference type="Proteomes" id="UP000198949"/>
    </source>
</evidence>
<dbReference type="EMBL" id="FNAD01000001">
    <property type="protein sequence ID" value="SDD05143.1"/>
    <property type="molecule type" value="Genomic_DNA"/>
</dbReference>
<dbReference type="STRING" id="58114.SAMN05216270_101539"/>
<gene>
    <name evidence="2" type="ORF">SAMN05216270_101539</name>
</gene>
<sequence length="273" mass="28546">MTAAAMTERPAAYAPPANYKLSATGLLRSEWTKLWTLRSTWIVLLCAVVFSAGLGALVSGTVPADLEIGGAENAVGFAMSGVALSSVFVAVLGILTITGEYSTGSIRSTMSAAPKRLGVLWSKAVVFGAVVAVLFTVMVFATFFISQALLDGTELGGVSLGDEGVTRALFGYVAMIVYLTLLAVAIGAILRNSAGSIGFYIGVIMILPQLATLLPWGWVEDVTPYAPGNVSNTITYVDPAGQALGVGESWLWMGIWLVVAYGLAGVLLKRRDV</sequence>
<reference evidence="3" key="1">
    <citation type="submission" date="2016-10" db="EMBL/GenBank/DDBJ databases">
        <authorList>
            <person name="Varghese N."/>
            <person name="Submissions S."/>
        </authorList>
    </citation>
    <scope>NUCLEOTIDE SEQUENCE [LARGE SCALE GENOMIC DNA]</scope>
    <source>
        <strain evidence="3">CGMCC 4.3516</strain>
    </source>
</reference>
<feature type="transmembrane region" description="Helical" evidence="1">
    <location>
        <begin position="197"/>
        <end position="218"/>
    </location>
</feature>
<dbReference type="RefSeq" id="WP_091027896.1">
    <property type="nucleotide sequence ID" value="NZ_FNAD01000001.1"/>
</dbReference>
<accession>A0A1G6RL66</accession>
<proteinExistence type="predicted"/>